<proteinExistence type="predicted"/>
<name>A0A9P5TBV8_9AGAM</name>
<evidence type="ECO:0008006" key="3">
    <source>
        <dbReference type="Google" id="ProtNLM"/>
    </source>
</evidence>
<evidence type="ECO:0000313" key="2">
    <source>
        <dbReference type="Proteomes" id="UP000759537"/>
    </source>
</evidence>
<protein>
    <recommendedName>
        <fullName evidence="3">F-box domain-containing protein</fullName>
    </recommendedName>
</protein>
<reference evidence="1" key="1">
    <citation type="submission" date="2019-10" db="EMBL/GenBank/DDBJ databases">
        <authorList>
            <consortium name="DOE Joint Genome Institute"/>
            <person name="Kuo A."/>
            <person name="Miyauchi S."/>
            <person name="Kiss E."/>
            <person name="Drula E."/>
            <person name="Kohler A."/>
            <person name="Sanchez-Garcia M."/>
            <person name="Andreopoulos B."/>
            <person name="Barry K.W."/>
            <person name="Bonito G."/>
            <person name="Buee M."/>
            <person name="Carver A."/>
            <person name="Chen C."/>
            <person name="Cichocki N."/>
            <person name="Clum A."/>
            <person name="Culley D."/>
            <person name="Crous P.W."/>
            <person name="Fauchery L."/>
            <person name="Girlanda M."/>
            <person name="Hayes R."/>
            <person name="Keri Z."/>
            <person name="LaButti K."/>
            <person name="Lipzen A."/>
            <person name="Lombard V."/>
            <person name="Magnuson J."/>
            <person name="Maillard F."/>
            <person name="Morin E."/>
            <person name="Murat C."/>
            <person name="Nolan M."/>
            <person name="Ohm R."/>
            <person name="Pangilinan J."/>
            <person name="Pereira M."/>
            <person name="Perotto S."/>
            <person name="Peter M."/>
            <person name="Riley R."/>
            <person name="Sitrit Y."/>
            <person name="Stielow B."/>
            <person name="Szollosi G."/>
            <person name="Zifcakova L."/>
            <person name="Stursova M."/>
            <person name="Spatafora J.W."/>
            <person name="Tedersoo L."/>
            <person name="Vaario L.-M."/>
            <person name="Yamada A."/>
            <person name="Yan M."/>
            <person name="Wang P."/>
            <person name="Xu J."/>
            <person name="Bruns T."/>
            <person name="Baldrian P."/>
            <person name="Vilgalys R."/>
            <person name="Henrissat B."/>
            <person name="Grigoriev I.V."/>
            <person name="Hibbett D."/>
            <person name="Nagy L.G."/>
            <person name="Martin F.M."/>
        </authorList>
    </citation>
    <scope>NUCLEOTIDE SEQUENCE</scope>
    <source>
        <strain evidence="1">Prilba</strain>
    </source>
</reference>
<dbReference type="InterPro" id="IPR032675">
    <property type="entry name" value="LRR_dom_sf"/>
</dbReference>
<evidence type="ECO:0000313" key="1">
    <source>
        <dbReference type="EMBL" id="KAF8484039.1"/>
    </source>
</evidence>
<comment type="caution">
    <text evidence="1">The sequence shown here is derived from an EMBL/GenBank/DDBJ whole genome shotgun (WGS) entry which is preliminary data.</text>
</comment>
<keyword evidence="2" id="KW-1185">Reference proteome</keyword>
<gene>
    <name evidence="1" type="ORF">DFH94DRAFT_337870</name>
</gene>
<dbReference type="Proteomes" id="UP000759537">
    <property type="component" value="Unassembled WGS sequence"/>
</dbReference>
<dbReference type="OrthoDB" id="3219396at2759"/>
<dbReference type="EMBL" id="WHVB01000004">
    <property type="protein sequence ID" value="KAF8484039.1"/>
    <property type="molecule type" value="Genomic_DNA"/>
</dbReference>
<reference evidence="1" key="2">
    <citation type="journal article" date="2020" name="Nat. Commun.">
        <title>Large-scale genome sequencing of mycorrhizal fungi provides insights into the early evolution of symbiotic traits.</title>
        <authorList>
            <person name="Miyauchi S."/>
            <person name="Kiss E."/>
            <person name="Kuo A."/>
            <person name="Drula E."/>
            <person name="Kohler A."/>
            <person name="Sanchez-Garcia M."/>
            <person name="Morin E."/>
            <person name="Andreopoulos B."/>
            <person name="Barry K.W."/>
            <person name="Bonito G."/>
            <person name="Buee M."/>
            <person name="Carver A."/>
            <person name="Chen C."/>
            <person name="Cichocki N."/>
            <person name="Clum A."/>
            <person name="Culley D."/>
            <person name="Crous P.W."/>
            <person name="Fauchery L."/>
            <person name="Girlanda M."/>
            <person name="Hayes R.D."/>
            <person name="Keri Z."/>
            <person name="LaButti K."/>
            <person name="Lipzen A."/>
            <person name="Lombard V."/>
            <person name="Magnuson J."/>
            <person name="Maillard F."/>
            <person name="Murat C."/>
            <person name="Nolan M."/>
            <person name="Ohm R.A."/>
            <person name="Pangilinan J."/>
            <person name="Pereira M.F."/>
            <person name="Perotto S."/>
            <person name="Peter M."/>
            <person name="Pfister S."/>
            <person name="Riley R."/>
            <person name="Sitrit Y."/>
            <person name="Stielow J.B."/>
            <person name="Szollosi G."/>
            <person name="Zifcakova L."/>
            <person name="Stursova M."/>
            <person name="Spatafora J.W."/>
            <person name="Tedersoo L."/>
            <person name="Vaario L.M."/>
            <person name="Yamada A."/>
            <person name="Yan M."/>
            <person name="Wang P."/>
            <person name="Xu J."/>
            <person name="Bruns T."/>
            <person name="Baldrian P."/>
            <person name="Vilgalys R."/>
            <person name="Dunand C."/>
            <person name="Henrissat B."/>
            <person name="Grigoriev I.V."/>
            <person name="Hibbett D."/>
            <person name="Nagy L.G."/>
            <person name="Martin F.M."/>
        </authorList>
    </citation>
    <scope>NUCLEOTIDE SEQUENCE</scope>
    <source>
        <strain evidence="1">Prilba</strain>
    </source>
</reference>
<organism evidence="1 2">
    <name type="scientific">Russula ochroleuca</name>
    <dbReference type="NCBI Taxonomy" id="152965"/>
    <lineage>
        <taxon>Eukaryota</taxon>
        <taxon>Fungi</taxon>
        <taxon>Dikarya</taxon>
        <taxon>Basidiomycota</taxon>
        <taxon>Agaricomycotina</taxon>
        <taxon>Agaricomycetes</taxon>
        <taxon>Russulales</taxon>
        <taxon>Russulaceae</taxon>
        <taxon>Russula</taxon>
    </lineage>
</organism>
<dbReference type="AlphaFoldDB" id="A0A9P5TBV8"/>
<accession>A0A9P5TBV8</accession>
<dbReference type="Gene3D" id="3.80.10.10">
    <property type="entry name" value="Ribonuclease Inhibitor"/>
    <property type="match status" value="1"/>
</dbReference>
<sequence>MTFNQERQGIPQDTAWLPKVANLTINNLPDELLVEIFDFYRQDKPDNVSDYHWWSIKLEWFKLIHVCKRWRTVVFASSSRLDLCFVLPKTGGHMKTILSRHFPPLPIDIRTNRAILANQAKDVARIYSALKHPDRIRRVSFIETTTVLDKLLKAIKFPLPALESLELRDKYDRALKIPATFLKGSYLHLRTLKLHPIRVSLPTISRLLSSVPALTCLCLLIDTNVASGPPPAMLLLLSHLQGMPCLRRLDLELTRFFGEPSQPTNSKENFTLSNLTSFRYRGHSAFLNTLIAGFTAPSLRDIFIRLHDMILSPIPHLSRFIEDTKEHCRAVQVDLEQASFRLLLLGPGPFEYAGHDSLHFTLSSPLSPESMTQMSSAFYSKLITTEELTVNFLDDADAEEEVIPWRRFFLQFPRVKALRMYGTNNRRVASALHQDYGEHNLAILPALEEIELCMSSSSTSEDHASELAIFEPFVSARQQAGLPVKVVTDM</sequence>